<reference evidence="2" key="1">
    <citation type="journal article" date="2014" name="Int. J. Syst. Evol. Microbiol.">
        <title>Complete genome sequence of Corynebacterium casei LMG S-19264T (=DSM 44701T), isolated from a smear-ripened cheese.</title>
        <authorList>
            <consortium name="US DOE Joint Genome Institute (JGI-PGF)"/>
            <person name="Walter F."/>
            <person name="Albersmeier A."/>
            <person name="Kalinowski J."/>
            <person name="Ruckert C."/>
        </authorList>
    </citation>
    <scope>NUCLEOTIDE SEQUENCE</scope>
    <source>
        <strain evidence="2">CGMCC 1.3617</strain>
    </source>
</reference>
<organism evidence="2 3">
    <name type="scientific">Neoroseomonas lacus</name>
    <dbReference type="NCBI Taxonomy" id="287609"/>
    <lineage>
        <taxon>Bacteria</taxon>
        <taxon>Pseudomonadati</taxon>
        <taxon>Pseudomonadota</taxon>
        <taxon>Alphaproteobacteria</taxon>
        <taxon>Acetobacterales</taxon>
        <taxon>Acetobacteraceae</taxon>
        <taxon>Neoroseomonas</taxon>
    </lineage>
</organism>
<dbReference type="AlphaFoldDB" id="A0A917L2N3"/>
<evidence type="ECO:0000313" key="2">
    <source>
        <dbReference type="EMBL" id="GGJ39457.1"/>
    </source>
</evidence>
<feature type="region of interest" description="Disordered" evidence="1">
    <location>
        <begin position="48"/>
        <end position="75"/>
    </location>
</feature>
<name>A0A917L2N3_9PROT</name>
<sequence>MTARRIGQRRIWPLAPVRGMLGRVIRAVFLLVLLAALGAGVAWLGGKPPRQATAPAERAEAPRQPAAVASPSGNSQAALATPFGDALFRWRCTTGLKEALGDRPDWPLERVAGLCLCAAERLREEGPRDIILGAGEVAMAAEAAEARLCRRQ</sequence>
<keyword evidence="3" id="KW-1185">Reference proteome</keyword>
<evidence type="ECO:0000256" key="1">
    <source>
        <dbReference type="SAM" id="MobiDB-lite"/>
    </source>
</evidence>
<evidence type="ECO:0000313" key="3">
    <source>
        <dbReference type="Proteomes" id="UP000661507"/>
    </source>
</evidence>
<dbReference type="Proteomes" id="UP000661507">
    <property type="component" value="Unassembled WGS sequence"/>
</dbReference>
<accession>A0A917L2N3</accession>
<dbReference type="RefSeq" id="WP_188972704.1">
    <property type="nucleotide sequence ID" value="NZ_BMKW01000017.1"/>
</dbReference>
<comment type="caution">
    <text evidence="2">The sequence shown here is derived from an EMBL/GenBank/DDBJ whole genome shotgun (WGS) entry which is preliminary data.</text>
</comment>
<feature type="compositionally biased region" description="Low complexity" evidence="1">
    <location>
        <begin position="48"/>
        <end position="67"/>
    </location>
</feature>
<gene>
    <name evidence="2" type="ORF">GCM10011320_53880</name>
</gene>
<reference evidence="2" key="2">
    <citation type="submission" date="2020-09" db="EMBL/GenBank/DDBJ databases">
        <authorList>
            <person name="Sun Q."/>
            <person name="Zhou Y."/>
        </authorList>
    </citation>
    <scope>NUCLEOTIDE SEQUENCE</scope>
    <source>
        <strain evidence="2">CGMCC 1.3617</strain>
    </source>
</reference>
<dbReference type="EMBL" id="BMKW01000017">
    <property type="protein sequence ID" value="GGJ39457.1"/>
    <property type="molecule type" value="Genomic_DNA"/>
</dbReference>
<proteinExistence type="predicted"/>
<protein>
    <submittedName>
        <fullName evidence="2">Uncharacterized protein</fullName>
    </submittedName>
</protein>